<dbReference type="GO" id="GO:0009927">
    <property type="term" value="F:histidine phosphotransfer kinase activity"/>
    <property type="evidence" value="ECO:0007669"/>
    <property type="project" value="TreeGrafter"/>
</dbReference>
<dbReference type="SUPFAM" id="SSF47384">
    <property type="entry name" value="Homodimeric domain of signal transducing histidine kinase"/>
    <property type="match status" value="1"/>
</dbReference>
<organism evidence="13 14">
    <name type="scientific">Marinobacter salinexigens</name>
    <dbReference type="NCBI Taxonomy" id="2919747"/>
    <lineage>
        <taxon>Bacteria</taxon>
        <taxon>Pseudomonadati</taxon>
        <taxon>Pseudomonadota</taxon>
        <taxon>Gammaproteobacteria</taxon>
        <taxon>Pseudomonadales</taxon>
        <taxon>Marinobacteraceae</taxon>
        <taxon>Marinobacter</taxon>
    </lineage>
</organism>
<evidence type="ECO:0000256" key="3">
    <source>
        <dbReference type="ARBA" id="ARBA00012438"/>
    </source>
</evidence>
<keyword evidence="10" id="KW-0902">Two-component regulatory system</keyword>
<dbReference type="Pfam" id="PF02518">
    <property type="entry name" value="HATPase_c"/>
    <property type="match status" value="1"/>
</dbReference>
<accession>A0A5B0VB53</accession>
<keyword evidence="5" id="KW-0597">Phosphoprotein</keyword>
<dbReference type="InterPro" id="IPR029151">
    <property type="entry name" value="Sensor-like_sf"/>
</dbReference>
<dbReference type="AlphaFoldDB" id="A0A5B0VB53"/>
<dbReference type="Gene3D" id="3.30.450.20">
    <property type="entry name" value="PAS domain"/>
    <property type="match status" value="1"/>
</dbReference>
<reference evidence="13 14" key="1">
    <citation type="submission" date="2019-08" db="EMBL/GenBank/DDBJ databases">
        <title>Marinobacter ZYF650 sp. nov., a marine bacterium isolated from seawater of the Mariana trench.</title>
        <authorList>
            <person name="Ahmad W."/>
        </authorList>
    </citation>
    <scope>NUCLEOTIDE SEQUENCE [LARGE SCALE GENOMIC DNA]</scope>
    <source>
        <strain evidence="13 14">ZYF650</strain>
    </source>
</reference>
<dbReference type="Gene3D" id="1.10.287.130">
    <property type="match status" value="1"/>
</dbReference>
<dbReference type="InterPro" id="IPR003594">
    <property type="entry name" value="HATPase_dom"/>
</dbReference>
<evidence type="ECO:0000256" key="10">
    <source>
        <dbReference type="ARBA" id="ARBA00023012"/>
    </source>
</evidence>
<dbReference type="CDD" id="cd12914">
    <property type="entry name" value="PDC1_DGC_like"/>
    <property type="match status" value="1"/>
</dbReference>
<evidence type="ECO:0000256" key="9">
    <source>
        <dbReference type="ARBA" id="ARBA00022989"/>
    </source>
</evidence>
<dbReference type="EC" id="2.7.13.3" evidence="3"/>
<dbReference type="GO" id="GO:0000155">
    <property type="term" value="F:phosphorelay sensor kinase activity"/>
    <property type="evidence" value="ECO:0007669"/>
    <property type="project" value="InterPro"/>
</dbReference>
<feature type="transmembrane region" description="Helical" evidence="11">
    <location>
        <begin position="287"/>
        <end position="309"/>
    </location>
</feature>
<feature type="transmembrane region" description="Helical" evidence="11">
    <location>
        <begin position="12"/>
        <end position="33"/>
    </location>
</feature>
<comment type="catalytic activity">
    <reaction evidence="1">
        <text>ATP + protein L-histidine = ADP + protein N-phospho-L-histidine.</text>
        <dbReference type="EC" id="2.7.13.3"/>
    </reaction>
</comment>
<dbReference type="InterPro" id="IPR036890">
    <property type="entry name" value="HATPase_C_sf"/>
</dbReference>
<evidence type="ECO:0000256" key="7">
    <source>
        <dbReference type="ARBA" id="ARBA00022692"/>
    </source>
</evidence>
<gene>
    <name evidence="13" type="ORF">FWJ25_16540</name>
</gene>
<dbReference type="PANTHER" id="PTHR43047">
    <property type="entry name" value="TWO-COMPONENT HISTIDINE PROTEIN KINASE"/>
    <property type="match status" value="1"/>
</dbReference>
<dbReference type="Proteomes" id="UP000323161">
    <property type="component" value="Unassembled WGS sequence"/>
</dbReference>
<evidence type="ECO:0000256" key="5">
    <source>
        <dbReference type="ARBA" id="ARBA00022553"/>
    </source>
</evidence>
<dbReference type="PRINTS" id="PR00344">
    <property type="entry name" value="BCTRLSENSOR"/>
</dbReference>
<protein>
    <recommendedName>
        <fullName evidence="3">histidine kinase</fullName>
        <ecNumber evidence="3">2.7.13.3</ecNumber>
    </recommendedName>
</protein>
<keyword evidence="6" id="KW-0808">Transferase</keyword>
<evidence type="ECO:0000256" key="2">
    <source>
        <dbReference type="ARBA" id="ARBA00004651"/>
    </source>
</evidence>
<evidence type="ECO:0000259" key="12">
    <source>
        <dbReference type="PROSITE" id="PS50109"/>
    </source>
</evidence>
<keyword evidence="7 11" id="KW-0812">Transmembrane</keyword>
<evidence type="ECO:0000256" key="8">
    <source>
        <dbReference type="ARBA" id="ARBA00022777"/>
    </source>
</evidence>
<keyword evidence="4" id="KW-1003">Cell membrane</keyword>
<evidence type="ECO:0000256" key="11">
    <source>
        <dbReference type="SAM" id="Phobius"/>
    </source>
</evidence>
<evidence type="ECO:0000313" key="13">
    <source>
        <dbReference type="EMBL" id="KAA1171453.1"/>
    </source>
</evidence>
<dbReference type="EMBL" id="VTUU01000010">
    <property type="protein sequence ID" value="KAA1171453.1"/>
    <property type="molecule type" value="Genomic_DNA"/>
</dbReference>
<evidence type="ECO:0000313" key="14">
    <source>
        <dbReference type="Proteomes" id="UP000323161"/>
    </source>
</evidence>
<dbReference type="FunFam" id="1.10.287.130:FF:000001">
    <property type="entry name" value="Two-component sensor histidine kinase"/>
    <property type="match status" value="1"/>
</dbReference>
<comment type="caution">
    <text evidence="13">The sequence shown here is derived from an EMBL/GenBank/DDBJ whole genome shotgun (WGS) entry which is preliminary data.</text>
</comment>
<name>A0A5B0VB53_9GAMM</name>
<keyword evidence="11" id="KW-0472">Membrane</keyword>
<dbReference type="PANTHER" id="PTHR43047:SF72">
    <property type="entry name" value="OSMOSENSING HISTIDINE PROTEIN KINASE SLN1"/>
    <property type="match status" value="1"/>
</dbReference>
<dbReference type="CDD" id="cd00082">
    <property type="entry name" value="HisKA"/>
    <property type="match status" value="1"/>
</dbReference>
<dbReference type="Gene3D" id="6.10.340.10">
    <property type="match status" value="1"/>
</dbReference>
<sequence>MPSISLSTRLALVILLGTIATVGSVLIVAYGALVDDFETLLTEQQLSETRRISSEVDQRLQLKLDILKESASTLNDGKQLLPREQIAVQLDRQRLLKTLFPDGVVVMDEHATAIAESYFVPGRLGTNYADRQHFRQAFETRKELISRPIMGRTTGVPLLSFLAPIESDDGDLLGFIAGTLKVGQTSLIPPELVTNKGQTGSSFKVVDIDNFLYIEGGPSDQNQIESLPPPGHDPLIDAALSGIGFGRVTTTAGQELIFAASHLQRLGWLFIRSVPYEHATAPAKESFFRFVGFSLVIGLMIAVLSFLASRSTTLPLERMTRTIEGMIRNPSKAARLGTQGPTEVQELATAFNRLMDERDAMSEMKENFVSNVSHELRTPLTSINGALKLLESGAAGALPVKAGEMCALALRNGERLQLLISDLLDFNKLTAGQMSVTLNLQPLDAIIDSAITSNQTTAADHHVQLEKACASGSQVVTDPLRLRQILDNFISNAIKFSPANGVVRIQTTETSAGLVKIVVSDQGDGVPEAFEPKLFERFSQAEAGTTRSVKGTGLGLAICKELAALMHGRIGYFYEHGANFWIELPSSTAATETTHENT</sequence>
<dbReference type="GO" id="GO:0005886">
    <property type="term" value="C:plasma membrane"/>
    <property type="evidence" value="ECO:0007669"/>
    <property type="project" value="UniProtKB-SubCell"/>
</dbReference>
<dbReference type="RefSeq" id="WP_149601372.1">
    <property type="nucleotide sequence ID" value="NZ_VTUU01000010.1"/>
</dbReference>
<keyword evidence="9 11" id="KW-1133">Transmembrane helix</keyword>
<dbReference type="SMART" id="SM00387">
    <property type="entry name" value="HATPase_c"/>
    <property type="match status" value="1"/>
</dbReference>
<keyword evidence="8" id="KW-0418">Kinase</keyword>
<dbReference type="SMART" id="SM00388">
    <property type="entry name" value="HisKA"/>
    <property type="match status" value="1"/>
</dbReference>
<dbReference type="SUPFAM" id="SSF55874">
    <property type="entry name" value="ATPase domain of HSP90 chaperone/DNA topoisomerase II/histidine kinase"/>
    <property type="match status" value="1"/>
</dbReference>
<dbReference type="InterPro" id="IPR003661">
    <property type="entry name" value="HisK_dim/P_dom"/>
</dbReference>
<comment type="subcellular location">
    <subcellularLocation>
        <location evidence="2">Cell membrane</location>
        <topology evidence="2">Multi-pass membrane protein</topology>
    </subcellularLocation>
</comment>
<dbReference type="SUPFAM" id="SSF103190">
    <property type="entry name" value="Sensory domain-like"/>
    <property type="match status" value="1"/>
</dbReference>
<feature type="domain" description="Histidine kinase" evidence="12">
    <location>
        <begin position="371"/>
        <end position="588"/>
    </location>
</feature>
<dbReference type="Gene3D" id="3.30.565.10">
    <property type="entry name" value="Histidine kinase-like ATPase, C-terminal domain"/>
    <property type="match status" value="1"/>
</dbReference>
<dbReference type="Pfam" id="PF00512">
    <property type="entry name" value="HisKA"/>
    <property type="match status" value="1"/>
</dbReference>
<keyword evidence="14" id="KW-1185">Reference proteome</keyword>
<dbReference type="InterPro" id="IPR005467">
    <property type="entry name" value="His_kinase_dom"/>
</dbReference>
<dbReference type="InterPro" id="IPR004358">
    <property type="entry name" value="Sig_transdc_His_kin-like_C"/>
</dbReference>
<evidence type="ECO:0000256" key="1">
    <source>
        <dbReference type="ARBA" id="ARBA00000085"/>
    </source>
</evidence>
<dbReference type="PROSITE" id="PS50109">
    <property type="entry name" value="HIS_KIN"/>
    <property type="match status" value="1"/>
</dbReference>
<proteinExistence type="predicted"/>
<evidence type="ECO:0000256" key="4">
    <source>
        <dbReference type="ARBA" id="ARBA00022475"/>
    </source>
</evidence>
<evidence type="ECO:0000256" key="6">
    <source>
        <dbReference type="ARBA" id="ARBA00022679"/>
    </source>
</evidence>
<dbReference type="InterPro" id="IPR036097">
    <property type="entry name" value="HisK_dim/P_sf"/>
</dbReference>